<dbReference type="eggNOG" id="arCOG14771">
    <property type="taxonomic scope" value="Archaea"/>
</dbReference>
<dbReference type="KEGG" id="vmo:VMUT_1878"/>
<evidence type="ECO:0000313" key="2">
    <source>
        <dbReference type="EMBL" id="ADY02079.1"/>
    </source>
</evidence>
<keyword evidence="1" id="KW-0812">Transmembrane</keyword>
<dbReference type="GeneID" id="25395239"/>
<dbReference type="HOGENOM" id="CLU_1064053_0_0_2"/>
<sequence>MEYARSLGLKLFELPSPYICYVSWLNSFVVMPDGTLSKCMVRLYDDVNGVGELNNDGTLTIDEDKLLWWARRIINNDLKTTAIIIFLLIISIDILSYSVLSLYYNVALLASIDNVFGLIGAVLGSMLTPRFRVDRLNVIYVLAVTALIIRTGFGVIPITIRSLIIAVPLLFITNLVYNIFINAFFTAIGSALIYVTPRSEFGIVYSSAWAMFTVAQVLSAVIWAFIGTAIGAPEALLLAMVMGVIVFLALNAVYGKVSLKD</sequence>
<feature type="transmembrane region" description="Helical" evidence="1">
    <location>
        <begin position="106"/>
        <end position="127"/>
    </location>
</feature>
<feature type="transmembrane region" description="Helical" evidence="1">
    <location>
        <begin position="236"/>
        <end position="254"/>
    </location>
</feature>
<keyword evidence="3" id="KW-1185">Reference proteome</keyword>
<name>F0QVQ5_VULM7</name>
<organism evidence="2 3">
    <name type="scientific">Vulcanisaeta moutnovskia (strain 768-28)</name>
    <dbReference type="NCBI Taxonomy" id="985053"/>
    <lineage>
        <taxon>Archaea</taxon>
        <taxon>Thermoproteota</taxon>
        <taxon>Thermoprotei</taxon>
        <taxon>Thermoproteales</taxon>
        <taxon>Thermoproteaceae</taxon>
        <taxon>Vulcanisaeta</taxon>
    </lineage>
</organism>
<proteinExistence type="predicted"/>
<dbReference type="OrthoDB" id="382835at2157"/>
<dbReference type="AlphaFoldDB" id="F0QVQ5"/>
<reference evidence="2 3" key="1">
    <citation type="journal article" date="2011" name="J. Bacteriol.">
        <title>Complete genome sequence of 'Vulcanisaeta moutnovskia' strain 768-28, a novel member of the hyperthermophilic crenarchaeal genus vulcanisaeta.</title>
        <authorList>
            <person name="Gumerov V.M."/>
            <person name="Mardanov A.V."/>
            <person name="Beletsky A.V."/>
            <person name="Prokofeva M.I."/>
            <person name="Bonch-Osmolovskaya E.A."/>
            <person name="Ravin N.V."/>
            <person name="Skryabin K.G."/>
        </authorList>
    </citation>
    <scope>NUCLEOTIDE SEQUENCE [LARGE SCALE GENOMIC DNA]</scope>
    <source>
        <strain evidence="2 3">768-28</strain>
    </source>
</reference>
<keyword evidence="1" id="KW-1133">Transmembrane helix</keyword>
<feature type="transmembrane region" description="Helical" evidence="1">
    <location>
        <begin position="175"/>
        <end position="196"/>
    </location>
</feature>
<dbReference type="InterPro" id="IPR036259">
    <property type="entry name" value="MFS_trans_sf"/>
</dbReference>
<gene>
    <name evidence="2" type="ordered locus">VMUT_1878</name>
</gene>
<evidence type="ECO:0000313" key="3">
    <source>
        <dbReference type="Proteomes" id="UP000007485"/>
    </source>
</evidence>
<keyword evidence="1" id="KW-0472">Membrane</keyword>
<dbReference type="Proteomes" id="UP000007485">
    <property type="component" value="Chromosome"/>
</dbReference>
<feature type="transmembrane region" description="Helical" evidence="1">
    <location>
        <begin position="139"/>
        <end position="169"/>
    </location>
</feature>
<protein>
    <submittedName>
        <fullName evidence="2">Uncharacterized protein</fullName>
    </submittedName>
</protein>
<feature type="transmembrane region" description="Helical" evidence="1">
    <location>
        <begin position="208"/>
        <end position="230"/>
    </location>
</feature>
<feature type="transmembrane region" description="Helical" evidence="1">
    <location>
        <begin position="81"/>
        <end position="100"/>
    </location>
</feature>
<accession>F0QVQ5</accession>
<dbReference type="EMBL" id="CP002529">
    <property type="protein sequence ID" value="ADY02079.1"/>
    <property type="molecule type" value="Genomic_DNA"/>
</dbReference>
<evidence type="ECO:0000256" key="1">
    <source>
        <dbReference type="SAM" id="Phobius"/>
    </source>
</evidence>
<dbReference type="RefSeq" id="WP_013605241.1">
    <property type="nucleotide sequence ID" value="NC_015151.1"/>
</dbReference>
<dbReference type="SUPFAM" id="SSF103473">
    <property type="entry name" value="MFS general substrate transporter"/>
    <property type="match status" value="1"/>
</dbReference>